<evidence type="ECO:0000256" key="8">
    <source>
        <dbReference type="ARBA" id="ARBA00023224"/>
    </source>
</evidence>
<dbReference type="STRING" id="1754192.A0A1Y1X2N7"/>
<evidence type="ECO:0000256" key="10">
    <source>
        <dbReference type="SAM" id="Phobius"/>
    </source>
</evidence>
<evidence type="ECO:0000313" key="12">
    <source>
        <dbReference type="EMBL" id="ORX79594.1"/>
    </source>
</evidence>
<feature type="compositionally biased region" description="Low complexity" evidence="9">
    <location>
        <begin position="1090"/>
        <end position="1100"/>
    </location>
</feature>
<keyword evidence="8" id="KW-0807">Transducer</keyword>
<name>A0A1Y1X2N7_9FUNG</name>
<keyword evidence="3 10" id="KW-1133">Transmembrane helix</keyword>
<feature type="transmembrane region" description="Helical" evidence="10">
    <location>
        <begin position="754"/>
        <end position="779"/>
    </location>
</feature>
<evidence type="ECO:0000256" key="2">
    <source>
        <dbReference type="ARBA" id="ARBA00022692"/>
    </source>
</evidence>
<keyword evidence="7" id="KW-0325">Glycoprotein</keyword>
<dbReference type="GO" id="GO:0007214">
    <property type="term" value="P:gamma-aminobutyric acid signaling pathway"/>
    <property type="evidence" value="ECO:0007669"/>
    <property type="project" value="TreeGrafter"/>
</dbReference>
<protein>
    <recommendedName>
        <fullName evidence="11">G-protein coupled receptors family 3 profile domain-containing protein</fullName>
    </recommendedName>
</protein>
<feature type="transmembrane region" description="Helical" evidence="10">
    <location>
        <begin position="522"/>
        <end position="543"/>
    </location>
</feature>
<dbReference type="Proteomes" id="UP000193944">
    <property type="component" value="Unassembled WGS sequence"/>
</dbReference>
<evidence type="ECO:0000256" key="4">
    <source>
        <dbReference type="ARBA" id="ARBA00023040"/>
    </source>
</evidence>
<feature type="transmembrane region" description="Helical" evidence="10">
    <location>
        <begin position="555"/>
        <end position="577"/>
    </location>
</feature>
<reference evidence="12 13" key="1">
    <citation type="submission" date="2016-08" db="EMBL/GenBank/DDBJ databases">
        <title>A Parts List for Fungal Cellulosomes Revealed by Comparative Genomics.</title>
        <authorList>
            <consortium name="DOE Joint Genome Institute"/>
            <person name="Haitjema C.H."/>
            <person name="Gilmore S.P."/>
            <person name="Henske J.K."/>
            <person name="Solomon K.V."/>
            <person name="De Groot R."/>
            <person name="Kuo A."/>
            <person name="Mondo S.J."/>
            <person name="Salamov A.A."/>
            <person name="Labutti K."/>
            <person name="Zhao Z."/>
            <person name="Chiniquy J."/>
            <person name="Barry K."/>
            <person name="Brewer H.M."/>
            <person name="Purvine S.O."/>
            <person name="Wright A.T."/>
            <person name="Boxma B."/>
            <person name="Van Alen T."/>
            <person name="Hackstein J.H."/>
            <person name="Baker S.E."/>
            <person name="Grigoriev I.V."/>
            <person name="O'Malley M.A."/>
        </authorList>
    </citation>
    <scope>NUCLEOTIDE SEQUENCE [LARGE SCALE GENOMIC DNA]</scope>
    <source>
        <strain evidence="12 13">S4</strain>
    </source>
</reference>
<dbReference type="AlphaFoldDB" id="A0A1Y1X2N7"/>
<dbReference type="EMBL" id="MCFG01000170">
    <property type="protein sequence ID" value="ORX79594.1"/>
    <property type="molecule type" value="Genomic_DNA"/>
</dbReference>
<reference evidence="12 13" key="2">
    <citation type="submission" date="2016-08" db="EMBL/GenBank/DDBJ databases">
        <title>Pervasive Adenine N6-methylation of Active Genes in Fungi.</title>
        <authorList>
            <consortium name="DOE Joint Genome Institute"/>
            <person name="Mondo S.J."/>
            <person name="Dannebaum R.O."/>
            <person name="Kuo R.C."/>
            <person name="Labutti K."/>
            <person name="Haridas S."/>
            <person name="Kuo A."/>
            <person name="Salamov A."/>
            <person name="Ahrendt S.R."/>
            <person name="Lipzen A."/>
            <person name="Sullivan W."/>
            <person name="Andreopoulos W.B."/>
            <person name="Clum A."/>
            <person name="Lindquist E."/>
            <person name="Daum C."/>
            <person name="Ramamoorthy G.K."/>
            <person name="Gryganskyi A."/>
            <person name="Culley D."/>
            <person name="Magnuson J.K."/>
            <person name="James T.Y."/>
            <person name="O'Malley M.A."/>
            <person name="Stajich J.E."/>
            <person name="Spatafora J.W."/>
            <person name="Visel A."/>
            <person name="Grigoriev I.V."/>
        </authorList>
    </citation>
    <scope>NUCLEOTIDE SEQUENCE [LARGE SCALE GENOMIC DNA]</scope>
    <source>
        <strain evidence="12 13">S4</strain>
    </source>
</reference>
<sequence length="1249" mass="145226">MNEINTLRKKRIFKKFLILGISCLFGILLISDNLKEKLVSYLEDELNNISNKKDFIKNSKSKKSYSIIDDTFDASKLNLTIKSFTFSLDEFRKTKNEDNIHLNKRSNNEKIIIRGLFQTSIPGLAETDMEKDLFYKLLSEWAPDNLINYSDITFELTFVNSSKQTTDYEKMVSQQLNGKNSKYDFFMIDSVWTGRYGEHLLDLQGKINSNSVKLYSEVNLNSCKYKKKITALPWYSDYGILLYRKDLLEKYNQRVPETWDQLEYIAEFIMEKESLNGNKDLEGYAGQFKSYEGLTCNIYEWIYSFRDTKDTVLDYFNDVSSLNALKKLISLLNKSIISTEALIYEEALSLERWEKGNILFMRNWPNAIQSTEETFNMTGTKFDFGVSKLPGRIAGLSAATLGGWNLGVSKYSNNPLLSAKVVEFLTGKYTQKQRALKFSLLPTIKELYYDKDVCNVIMCELYKDIQAINRPSNEENYLDYSEVIYTTIHKALENTMTADEAIRTIKKYTNVDYIDLSSPTTFLIVGITVFIQIGILFITIIIAKNRKMKFIQRSNPTYMFIILTGLFFQCFTIYTYVGKPSDNTCALRIWITHIPLTIVIMGIFAQSFRIYVILNNDKFKKIELFIKGKFLLLVILLVVAIASMILSVGQIYDPLLTQTKSIKIDSNEIEKYYICSGKENTSTIIYVILLIMNGIIIFSCTYITNKIKTVASDFYESTHVTYALYSIFAVNVALFLLTMTYLSNVYTMFYINSLIILLYVLFVTIIIFFPKMSSLYLYIERQKKKRKMKRRNVWKNGKINEEDYEIVNTDLIDESKSKKNKNKNNNRNPKYYRMYNDISNDDNSDDARSTTSSCFTNYSSDESNTLRGILLVRNSNNLNTLIMKEFERCKVVLIMDVKILSIELLLDSDVNQKIQMLYNKELNNNNGGYKCVNPHYLHSLLRDKRQIISMLNISLCREPDVLNSNIIRFVVEDLTWYEFFIEDDNEFRLWIESMEYVLKQNLNEFFGIDYIPKTLEDYTNEKNNGVVSVINQYTRDSNSELNIVPSPSIEINTDDMDDHSKLMYVMQHSINLGTSCGDYPDISYFKEKNSNSNSNNINLSRARRRSSLDNVDTGSSYSLSRGENSISNEPPYFQGNKDIYKNNNNNNNNYKQLQENEISTTNKLLKNYSNFSKYNNNNNNNNFYNNNNGSKTNLYNNINNKSSEELFYNNNYEAYNQKPNKITDEEYITINNLNNFGPKKNNNPSRNII</sequence>
<evidence type="ECO:0000256" key="1">
    <source>
        <dbReference type="ARBA" id="ARBA00004141"/>
    </source>
</evidence>
<feature type="transmembrane region" description="Helical" evidence="10">
    <location>
        <begin position="630"/>
        <end position="652"/>
    </location>
</feature>
<comment type="caution">
    <text evidence="12">The sequence shown here is derived from an EMBL/GenBank/DDBJ whole genome shotgun (WGS) entry which is preliminary data.</text>
</comment>
<dbReference type="InterPro" id="IPR017978">
    <property type="entry name" value="GPCR_3_C"/>
</dbReference>
<feature type="transmembrane region" description="Helical" evidence="10">
    <location>
        <begin position="683"/>
        <end position="703"/>
    </location>
</feature>
<evidence type="ECO:0000256" key="6">
    <source>
        <dbReference type="ARBA" id="ARBA00023170"/>
    </source>
</evidence>
<evidence type="ECO:0000256" key="3">
    <source>
        <dbReference type="ARBA" id="ARBA00022989"/>
    </source>
</evidence>
<dbReference type="GO" id="GO:0004965">
    <property type="term" value="F:G protein-coupled GABA receptor activity"/>
    <property type="evidence" value="ECO:0007669"/>
    <property type="project" value="InterPro"/>
</dbReference>
<feature type="compositionally biased region" description="Polar residues" evidence="9">
    <location>
        <begin position="1108"/>
        <end position="1128"/>
    </location>
</feature>
<gene>
    <name evidence="12" type="ORF">BCR32DRAFT_294346</name>
</gene>
<dbReference type="PROSITE" id="PS50259">
    <property type="entry name" value="G_PROTEIN_RECEP_F3_4"/>
    <property type="match status" value="1"/>
</dbReference>
<dbReference type="PANTHER" id="PTHR10519">
    <property type="entry name" value="GABA-B RECEPTOR"/>
    <property type="match status" value="1"/>
</dbReference>
<evidence type="ECO:0000256" key="9">
    <source>
        <dbReference type="SAM" id="MobiDB-lite"/>
    </source>
</evidence>
<dbReference type="InterPro" id="IPR006059">
    <property type="entry name" value="SBP"/>
</dbReference>
<feature type="region of interest" description="Disordered" evidence="9">
    <location>
        <begin position="1087"/>
        <end position="1145"/>
    </location>
</feature>
<evidence type="ECO:0000256" key="5">
    <source>
        <dbReference type="ARBA" id="ARBA00023136"/>
    </source>
</evidence>
<dbReference type="GO" id="GO:0038039">
    <property type="term" value="C:G protein-coupled receptor heterodimeric complex"/>
    <property type="evidence" value="ECO:0007669"/>
    <property type="project" value="TreeGrafter"/>
</dbReference>
<comment type="subcellular location">
    <subcellularLocation>
        <location evidence="1">Membrane</location>
        <topology evidence="1">Multi-pass membrane protein</topology>
    </subcellularLocation>
</comment>
<keyword evidence="6" id="KW-0675">Receptor</keyword>
<evidence type="ECO:0000313" key="13">
    <source>
        <dbReference type="Proteomes" id="UP000193944"/>
    </source>
</evidence>
<dbReference type="InterPro" id="IPR002455">
    <property type="entry name" value="GPCR3_GABA-B"/>
</dbReference>
<dbReference type="SUPFAM" id="SSF53850">
    <property type="entry name" value="Periplasmic binding protein-like II"/>
    <property type="match status" value="1"/>
</dbReference>
<dbReference type="OrthoDB" id="2157358at2759"/>
<organism evidence="12 13">
    <name type="scientific">Anaeromyces robustus</name>
    <dbReference type="NCBI Taxonomy" id="1754192"/>
    <lineage>
        <taxon>Eukaryota</taxon>
        <taxon>Fungi</taxon>
        <taxon>Fungi incertae sedis</taxon>
        <taxon>Chytridiomycota</taxon>
        <taxon>Chytridiomycota incertae sedis</taxon>
        <taxon>Neocallimastigomycetes</taxon>
        <taxon>Neocallimastigales</taxon>
        <taxon>Neocallimastigaceae</taxon>
        <taxon>Anaeromyces</taxon>
    </lineage>
</organism>
<keyword evidence="4" id="KW-0297">G-protein coupled receptor</keyword>
<feature type="domain" description="G-protein coupled receptors family 3 profile" evidence="11">
    <location>
        <begin position="520"/>
        <end position="791"/>
    </location>
</feature>
<feature type="transmembrane region" description="Helical" evidence="10">
    <location>
        <begin position="589"/>
        <end position="610"/>
    </location>
</feature>
<evidence type="ECO:0000256" key="7">
    <source>
        <dbReference type="ARBA" id="ARBA00023180"/>
    </source>
</evidence>
<accession>A0A1Y1X2N7</accession>
<proteinExistence type="predicted"/>
<dbReference type="Pfam" id="PF01547">
    <property type="entry name" value="SBP_bac_1"/>
    <property type="match status" value="1"/>
</dbReference>
<evidence type="ECO:0000259" key="11">
    <source>
        <dbReference type="PROSITE" id="PS50259"/>
    </source>
</evidence>
<dbReference type="Pfam" id="PF00003">
    <property type="entry name" value="7tm_3"/>
    <property type="match status" value="1"/>
</dbReference>
<feature type="transmembrane region" description="Helical" evidence="10">
    <location>
        <begin position="723"/>
        <end position="742"/>
    </location>
</feature>
<dbReference type="Gene3D" id="3.40.190.10">
    <property type="entry name" value="Periplasmic binding protein-like II"/>
    <property type="match status" value="2"/>
</dbReference>
<dbReference type="PANTHER" id="PTHR10519:SF20">
    <property type="entry name" value="G-PROTEIN COUPLED RECEPTOR 156-RELATED"/>
    <property type="match status" value="1"/>
</dbReference>
<feature type="transmembrane region" description="Helical" evidence="10">
    <location>
        <begin position="12"/>
        <end position="30"/>
    </location>
</feature>
<keyword evidence="5 10" id="KW-0472">Membrane</keyword>
<keyword evidence="13" id="KW-1185">Reference proteome</keyword>
<keyword evidence="2 10" id="KW-0812">Transmembrane</keyword>